<protein>
    <submittedName>
        <fullName evidence="1">Uncharacterized protein</fullName>
    </submittedName>
</protein>
<dbReference type="AlphaFoldDB" id="A0A409Y133"/>
<dbReference type="InParanoid" id="A0A409Y133"/>
<accession>A0A409Y133</accession>
<dbReference type="Proteomes" id="UP000284706">
    <property type="component" value="Unassembled WGS sequence"/>
</dbReference>
<evidence type="ECO:0000313" key="1">
    <source>
        <dbReference type="EMBL" id="PPQ96717.1"/>
    </source>
</evidence>
<keyword evidence="2" id="KW-1185">Reference proteome</keyword>
<sequence length="244" mass="27030">MRWGHKCGQRLKGEQDAEGCFVLALPFPFPFQDLGLEKQKILVRKDYIRIYDAVKEWETCSIEDMASSSSVVVTRQPGIDTQRQLGYGKPMIRQTPGGQYALVAGVRRSQAHPWASPTLRHIPLCRGSKTRMDFGRRMFKGCPGLKGVVGVLFKFETFCLLVPGEGIIFDAVSIVAPSGEVGPSCEAALEGSIRLGLKPIEFEAIGWDASRSPFSIATAEDLHMRVHLMLTGKSVYWANILKDT</sequence>
<proteinExistence type="predicted"/>
<gene>
    <name evidence="1" type="ORF">CVT26_010269</name>
</gene>
<name>A0A409Y133_9AGAR</name>
<organism evidence="1 2">
    <name type="scientific">Gymnopilus dilepis</name>
    <dbReference type="NCBI Taxonomy" id="231916"/>
    <lineage>
        <taxon>Eukaryota</taxon>
        <taxon>Fungi</taxon>
        <taxon>Dikarya</taxon>
        <taxon>Basidiomycota</taxon>
        <taxon>Agaricomycotina</taxon>
        <taxon>Agaricomycetes</taxon>
        <taxon>Agaricomycetidae</taxon>
        <taxon>Agaricales</taxon>
        <taxon>Agaricineae</taxon>
        <taxon>Hymenogastraceae</taxon>
        <taxon>Gymnopilus</taxon>
    </lineage>
</organism>
<dbReference type="OrthoDB" id="2340858at2759"/>
<dbReference type="EMBL" id="NHYE01001335">
    <property type="protein sequence ID" value="PPQ96717.1"/>
    <property type="molecule type" value="Genomic_DNA"/>
</dbReference>
<evidence type="ECO:0000313" key="2">
    <source>
        <dbReference type="Proteomes" id="UP000284706"/>
    </source>
</evidence>
<comment type="caution">
    <text evidence="1">The sequence shown here is derived from an EMBL/GenBank/DDBJ whole genome shotgun (WGS) entry which is preliminary data.</text>
</comment>
<reference evidence="1 2" key="1">
    <citation type="journal article" date="2018" name="Evol. Lett.">
        <title>Horizontal gene cluster transfer increased hallucinogenic mushroom diversity.</title>
        <authorList>
            <person name="Reynolds H.T."/>
            <person name="Vijayakumar V."/>
            <person name="Gluck-Thaler E."/>
            <person name="Korotkin H.B."/>
            <person name="Matheny P.B."/>
            <person name="Slot J.C."/>
        </authorList>
    </citation>
    <scope>NUCLEOTIDE SEQUENCE [LARGE SCALE GENOMIC DNA]</scope>
    <source>
        <strain evidence="1 2">SRW20</strain>
    </source>
</reference>